<keyword evidence="9" id="KW-1185">Reference proteome</keyword>
<gene>
    <name evidence="10" type="primary">LOC110414179</name>
</gene>
<protein>
    <submittedName>
        <fullName evidence="10">Protein MARD1-like isoform X1</fullName>
    </submittedName>
</protein>
<comment type="subcellular location">
    <subcellularLocation>
        <location evidence="1">Cytoplasm</location>
    </subcellularLocation>
</comment>
<dbReference type="PROSITE" id="PS51795">
    <property type="entry name" value="ZF_FLZ"/>
    <property type="match status" value="1"/>
</dbReference>
<reference evidence="10" key="1">
    <citation type="submission" date="2025-08" db="UniProtKB">
        <authorList>
            <consortium name="RefSeq"/>
        </authorList>
    </citation>
    <scope>IDENTIFICATION</scope>
    <source>
        <tissue evidence="10">Leaf</tissue>
    </source>
</reference>
<organism evidence="9 10">
    <name type="scientific">Herrania umbratica</name>
    <dbReference type="NCBI Taxonomy" id="108875"/>
    <lineage>
        <taxon>Eukaryota</taxon>
        <taxon>Viridiplantae</taxon>
        <taxon>Streptophyta</taxon>
        <taxon>Embryophyta</taxon>
        <taxon>Tracheophyta</taxon>
        <taxon>Spermatophyta</taxon>
        <taxon>Magnoliopsida</taxon>
        <taxon>eudicotyledons</taxon>
        <taxon>Gunneridae</taxon>
        <taxon>Pentapetalae</taxon>
        <taxon>rosids</taxon>
        <taxon>malvids</taxon>
        <taxon>Malvales</taxon>
        <taxon>Malvaceae</taxon>
        <taxon>Byttnerioideae</taxon>
        <taxon>Herrania</taxon>
    </lineage>
</organism>
<dbReference type="PANTHER" id="PTHR33059">
    <property type="entry name" value="FCS-LIKE ZINC FINGER 5"/>
    <property type="match status" value="1"/>
</dbReference>
<dbReference type="GO" id="GO:0008270">
    <property type="term" value="F:zinc ion binding"/>
    <property type="evidence" value="ECO:0007669"/>
    <property type="project" value="UniProtKB-KW"/>
</dbReference>
<keyword evidence="5" id="KW-0862">Zinc</keyword>
<accession>A0A6J1A1B3</accession>
<dbReference type="GO" id="GO:0005737">
    <property type="term" value="C:cytoplasm"/>
    <property type="evidence" value="ECO:0007669"/>
    <property type="project" value="UniProtKB-SubCell"/>
</dbReference>
<dbReference type="Pfam" id="PF04570">
    <property type="entry name" value="zf-FLZ"/>
    <property type="match status" value="1"/>
</dbReference>
<evidence type="ECO:0000256" key="4">
    <source>
        <dbReference type="ARBA" id="ARBA00022723"/>
    </source>
</evidence>
<feature type="domain" description="FLZ-type" evidence="8">
    <location>
        <begin position="79"/>
        <end position="123"/>
    </location>
</feature>
<evidence type="ECO:0000256" key="6">
    <source>
        <dbReference type="PROSITE-ProRule" id="PRU01131"/>
    </source>
</evidence>
<evidence type="ECO:0000313" key="10">
    <source>
        <dbReference type="RefSeq" id="XP_021280927.1"/>
    </source>
</evidence>
<evidence type="ECO:0000256" key="7">
    <source>
        <dbReference type="SAM" id="MobiDB-lite"/>
    </source>
</evidence>
<evidence type="ECO:0000256" key="1">
    <source>
        <dbReference type="ARBA" id="ARBA00004496"/>
    </source>
</evidence>
<name>A0A6J1A1B3_9ROSI</name>
<proteinExistence type="inferred from homology"/>
<dbReference type="AlphaFoldDB" id="A0A6J1A1B3"/>
<dbReference type="GeneID" id="110414179"/>
<dbReference type="PANTHER" id="PTHR33059:SF76">
    <property type="entry name" value="FCS-LIKE ZINC FINGER 7"/>
    <property type="match status" value="1"/>
</dbReference>
<sequence length="155" mass="17284">MKRSRPDCSSSGNIRVLNPPPAAASASAFRWDARATSSIISAYAPSPKVWEITRVGVLIVSAPDATVEIGQQQGEQESHFLDKCFFCNKGLRQIDERFMYGDFCAFCTPECRSKQIAVDKEKEKVSKQSTGTKTEFSRKNDLQYQPGAQPQKHAY</sequence>
<keyword evidence="3" id="KW-0963">Cytoplasm</keyword>
<feature type="zinc finger region" description="FLZ-type" evidence="6">
    <location>
        <begin position="79"/>
        <end position="123"/>
    </location>
</feature>
<evidence type="ECO:0000313" key="9">
    <source>
        <dbReference type="Proteomes" id="UP000504621"/>
    </source>
</evidence>
<evidence type="ECO:0000259" key="8">
    <source>
        <dbReference type="PROSITE" id="PS51795"/>
    </source>
</evidence>
<keyword evidence="4" id="KW-0479">Metal-binding</keyword>
<comment type="similarity">
    <text evidence="2">Belongs to the FLZ family.</text>
</comment>
<feature type="region of interest" description="Disordered" evidence="7">
    <location>
        <begin position="118"/>
        <end position="155"/>
    </location>
</feature>
<dbReference type="InterPro" id="IPR007650">
    <property type="entry name" value="Zf-FLZ_dom"/>
</dbReference>
<keyword evidence="5" id="KW-0863">Zinc-finger</keyword>
<dbReference type="OrthoDB" id="1864056at2759"/>
<evidence type="ECO:0000256" key="3">
    <source>
        <dbReference type="ARBA" id="ARBA00022490"/>
    </source>
</evidence>
<dbReference type="RefSeq" id="XP_021280927.1">
    <property type="nucleotide sequence ID" value="XM_021425252.1"/>
</dbReference>
<dbReference type="Proteomes" id="UP000504621">
    <property type="component" value="Unplaced"/>
</dbReference>
<evidence type="ECO:0000256" key="5">
    <source>
        <dbReference type="ARBA" id="ARBA00022771"/>
    </source>
</evidence>
<evidence type="ECO:0000256" key="2">
    <source>
        <dbReference type="ARBA" id="ARBA00009374"/>
    </source>
</evidence>